<dbReference type="PANTHER" id="PTHR19321:SF41">
    <property type="entry name" value="FASCETTO-RELATED"/>
    <property type="match status" value="1"/>
</dbReference>
<evidence type="ECO:0008006" key="4">
    <source>
        <dbReference type="Google" id="ProtNLM"/>
    </source>
</evidence>
<dbReference type="GO" id="GO:0008017">
    <property type="term" value="F:microtubule binding"/>
    <property type="evidence" value="ECO:0007669"/>
    <property type="project" value="InterPro"/>
</dbReference>
<dbReference type="Proteomes" id="UP000603453">
    <property type="component" value="Unassembled WGS sequence"/>
</dbReference>
<organism evidence="2 3">
    <name type="scientific">Mucor saturninus</name>
    <dbReference type="NCBI Taxonomy" id="64648"/>
    <lineage>
        <taxon>Eukaryota</taxon>
        <taxon>Fungi</taxon>
        <taxon>Fungi incertae sedis</taxon>
        <taxon>Mucoromycota</taxon>
        <taxon>Mucoromycotina</taxon>
        <taxon>Mucoromycetes</taxon>
        <taxon>Mucorales</taxon>
        <taxon>Mucorineae</taxon>
        <taxon>Mucoraceae</taxon>
        <taxon>Mucor</taxon>
    </lineage>
</organism>
<dbReference type="GO" id="GO:0051256">
    <property type="term" value="P:mitotic spindle midzone assembly"/>
    <property type="evidence" value="ECO:0007669"/>
    <property type="project" value="TreeGrafter"/>
</dbReference>
<evidence type="ECO:0000313" key="3">
    <source>
        <dbReference type="Proteomes" id="UP000603453"/>
    </source>
</evidence>
<protein>
    <recommendedName>
        <fullName evidence="4">Anaphase spindle elongation protein 1</fullName>
    </recommendedName>
</protein>
<feature type="region of interest" description="Disordered" evidence="1">
    <location>
        <begin position="470"/>
        <end position="502"/>
    </location>
</feature>
<evidence type="ECO:0000313" key="2">
    <source>
        <dbReference type="EMBL" id="KAG2204114.1"/>
    </source>
</evidence>
<feature type="region of interest" description="Disordered" evidence="1">
    <location>
        <begin position="570"/>
        <end position="625"/>
    </location>
</feature>
<feature type="compositionally biased region" description="Acidic residues" evidence="1">
    <location>
        <begin position="612"/>
        <end position="625"/>
    </location>
</feature>
<dbReference type="OrthoDB" id="642895at2759"/>
<dbReference type="EMBL" id="JAEPRD010000046">
    <property type="protein sequence ID" value="KAG2204114.1"/>
    <property type="molecule type" value="Genomic_DNA"/>
</dbReference>
<dbReference type="GO" id="GO:1990023">
    <property type="term" value="C:mitotic spindle midzone"/>
    <property type="evidence" value="ECO:0007669"/>
    <property type="project" value="TreeGrafter"/>
</dbReference>
<name>A0A8H7V7J1_9FUNG</name>
<dbReference type="Gene3D" id="1.20.58.1520">
    <property type="match status" value="1"/>
</dbReference>
<dbReference type="AlphaFoldDB" id="A0A8H7V7J1"/>
<keyword evidence="3" id="KW-1185">Reference proteome</keyword>
<dbReference type="InterPro" id="IPR007145">
    <property type="entry name" value="MAP65_Ase1_PRC1"/>
</dbReference>
<sequence>MTTIHDLTTEIHHQLERLSQLTDEIGYSEIEKKEKADAVLESVKGFVETQIEHVVKEKENIIKEAESTQKSILSFKKLMGEFASNKVVLDPSLSLQVNLTHLQQEKNGVEQRYNERLSHVKELYIQLEEYKTSMQDFVNINMEEQVDVSSLAVNALEEEIGRCEQEYTSRKDMVERGVKQISNLFAMLGIDPDTPQDLAIEQYSRESDPEKKSQLCHQFVSNENLQYIAIRAEQLLEMKQHIESRKEQITASIKHLWHRLNMEEDETCERFLMENRGLTRQELQNYEDEHNRLLVLKQDRVGDFIQTAREELKALWDQLYYSQSQREQFQPAFVNDDSLLSDAILEAHEDEISKLQLQVEDSAYILERIQKHMKLKSEVEEFEATTRDPNRLFSKGQRDPGRLLREEKFRKRISRELPKVTKELEGSLLEYEAMKGHAFLVHGKPYFDVIYEQDLASDSDKLVSHSRNLTISSQDNEKLPTTPRTPKRGIETRQPMTSPRAAKSVRRLFNTPQTHRSKSFHFSSTTTNELAVPTKIEVTGSILHQVRASNLKHHQQKVIRKGHIFDEEEEEEVENKAPPVPVKRNLNSSRKRVSVESQSESDDGLYLGIFDDGPELSDMSDLDDA</sequence>
<accession>A0A8H7V7J1</accession>
<dbReference type="GO" id="GO:0005737">
    <property type="term" value="C:cytoplasm"/>
    <property type="evidence" value="ECO:0007669"/>
    <property type="project" value="TreeGrafter"/>
</dbReference>
<gene>
    <name evidence="2" type="ORF">INT47_011597</name>
</gene>
<comment type="caution">
    <text evidence="2">The sequence shown here is derived from an EMBL/GenBank/DDBJ whole genome shotgun (WGS) entry which is preliminary data.</text>
</comment>
<evidence type="ECO:0000256" key="1">
    <source>
        <dbReference type="SAM" id="MobiDB-lite"/>
    </source>
</evidence>
<dbReference type="Pfam" id="PF03999">
    <property type="entry name" value="MAP65_ASE1"/>
    <property type="match status" value="1"/>
</dbReference>
<dbReference type="PANTHER" id="PTHR19321">
    <property type="entry name" value="PROTEIN REGULATOR OF CYTOKINESIS 1 PRC1-RELATED"/>
    <property type="match status" value="1"/>
</dbReference>
<proteinExistence type="predicted"/>
<reference evidence="2" key="1">
    <citation type="submission" date="2020-12" db="EMBL/GenBank/DDBJ databases">
        <title>Metabolic potential, ecology and presence of endohyphal bacteria is reflected in genomic diversity of Mucoromycotina.</title>
        <authorList>
            <person name="Muszewska A."/>
            <person name="Okrasinska A."/>
            <person name="Steczkiewicz K."/>
            <person name="Drgas O."/>
            <person name="Orlowska M."/>
            <person name="Perlinska-Lenart U."/>
            <person name="Aleksandrzak-Piekarczyk T."/>
            <person name="Szatraj K."/>
            <person name="Zielenkiewicz U."/>
            <person name="Pilsyk S."/>
            <person name="Malc E."/>
            <person name="Mieczkowski P."/>
            <person name="Kruszewska J.S."/>
            <person name="Biernat P."/>
            <person name="Pawlowska J."/>
        </authorList>
    </citation>
    <scope>NUCLEOTIDE SEQUENCE</scope>
    <source>
        <strain evidence="2">WA0000017839</strain>
    </source>
</reference>